<name>A0A0G4ILS0_PLABS</name>
<evidence type="ECO:0000313" key="1">
    <source>
        <dbReference type="EMBL" id="CEO96094.1"/>
    </source>
</evidence>
<dbReference type="AlphaFoldDB" id="A0A0G4ILS0"/>
<dbReference type="Proteomes" id="UP000290189">
    <property type="component" value="Unassembled WGS sequence"/>
</dbReference>
<accession>A0A0G4ILS0</accession>
<geneLocation type="mitochondrion" evidence="2"/>
<dbReference type="Proteomes" id="UP000039324">
    <property type="component" value="Unassembled WGS sequence"/>
</dbReference>
<keyword evidence="3" id="KW-1185">Reference proteome</keyword>
<keyword evidence="2" id="KW-0496">Mitochondrion</keyword>
<proteinExistence type="predicted"/>
<dbReference type="EMBL" id="CDSF01000046">
    <property type="protein sequence ID" value="CEO96094.1"/>
    <property type="molecule type" value="Genomic_DNA"/>
</dbReference>
<sequence>MPNHFVPLPIYCIAGYTSSSSLQRQGGSGISFPNRSAKQCAMAASGGATPSSADLSTSDIFADLERLQPATAQDVAGALASDHGRGRDESLRARNFIQLSAYLSDTVRPALNDIRDRLAETLAALNAHRAEPLPGAEILSASSSSSPAFTINHEESLL</sequence>
<evidence type="ECO:0000313" key="2">
    <source>
        <dbReference type="EMBL" id="SPQ93362.1"/>
    </source>
</evidence>
<reference evidence="2 4" key="2">
    <citation type="submission" date="2018-03" db="EMBL/GenBank/DDBJ databases">
        <authorList>
            <person name="Fogelqvist J."/>
        </authorList>
    </citation>
    <scope>NUCLEOTIDE SEQUENCE [LARGE SCALE GENOMIC DNA]</scope>
</reference>
<gene>
    <name evidence="1" type="ORF">PBRA_004784</name>
    <name evidence="2" type="ORF">PLBR_LOCUS577</name>
</gene>
<organism evidence="1 3">
    <name type="scientific">Plasmodiophora brassicae</name>
    <name type="common">Clubroot disease agent</name>
    <dbReference type="NCBI Taxonomy" id="37360"/>
    <lineage>
        <taxon>Eukaryota</taxon>
        <taxon>Sar</taxon>
        <taxon>Rhizaria</taxon>
        <taxon>Endomyxa</taxon>
        <taxon>Phytomyxea</taxon>
        <taxon>Plasmodiophorida</taxon>
        <taxon>Plasmodiophoridae</taxon>
        <taxon>Plasmodiophora</taxon>
    </lineage>
</organism>
<reference evidence="1 3" key="1">
    <citation type="submission" date="2015-02" db="EMBL/GenBank/DDBJ databases">
        <authorList>
            <person name="Chooi Y.-H."/>
        </authorList>
    </citation>
    <scope>NUCLEOTIDE SEQUENCE [LARGE SCALE GENOMIC DNA]</scope>
    <source>
        <strain evidence="1">E3</strain>
    </source>
</reference>
<evidence type="ECO:0000313" key="4">
    <source>
        <dbReference type="Proteomes" id="UP000290189"/>
    </source>
</evidence>
<evidence type="ECO:0000313" key="3">
    <source>
        <dbReference type="Proteomes" id="UP000039324"/>
    </source>
</evidence>
<dbReference type="EMBL" id="OVEO01000001">
    <property type="protein sequence ID" value="SPQ93362.1"/>
    <property type="molecule type" value="Genomic_DNA"/>
</dbReference>
<protein>
    <submittedName>
        <fullName evidence="1">Uncharacterized protein</fullName>
    </submittedName>
</protein>